<dbReference type="PANTHER" id="PTHR14359">
    <property type="entry name" value="HOMO-OLIGOMERIC FLAVIN CONTAINING CYS DECARBOXYLASE FAMILY"/>
    <property type="match status" value="1"/>
</dbReference>
<keyword evidence="6 7" id="KW-0288">FMN</keyword>
<dbReference type="PROSITE" id="PS50979">
    <property type="entry name" value="BC"/>
    <property type="match status" value="1"/>
</dbReference>
<sequence length="402" mass="41798">MLVDKRILLIIGGGIAAYKALDLIRRLRERGARVRVVMTAAAQQFVTPLAAGALSADRVFTDLFDREDEHDVGHIRLAREANLIVVAPATADLMAKMAHGLANDLASTVLLATDRPVLLAPAMNPAMWRHPATRRNAATLAADGIAFIGPNAGEMAESGEAGVGRMAEPTEIADRAAALLAPAAKPLAGRHILITSGPTHEPIDPVRYIANRSSGKQGHAIAAAAAAAGARVTLVSGPVTLADPAGVTTIHVETASAMLAAVERALPADAAIMAAAVADWRVAREGTEKIKKDGSGLPPALALVENPDILATVGQLGPARPKLVVGFAAETENLIANAQAKLARKGADWIVANDVSPETGVMGGNANTVRIVSKDGVEDWPLMDKAEVARRLIERIAAHFAP</sequence>
<keyword evidence="6" id="KW-0511">Multifunctional enzyme</keyword>
<dbReference type="GO" id="GO:0015937">
    <property type="term" value="P:coenzyme A biosynthetic process"/>
    <property type="evidence" value="ECO:0007669"/>
    <property type="project" value="UniProtKB-UniRule"/>
</dbReference>
<keyword evidence="10" id="KW-1185">Reference proteome</keyword>
<dbReference type="PANTHER" id="PTHR14359:SF6">
    <property type="entry name" value="PHOSPHOPANTOTHENOYLCYSTEINE DECARBOXYLASE"/>
    <property type="match status" value="1"/>
</dbReference>
<comment type="pathway">
    <text evidence="6 7">Cofactor biosynthesis; coenzyme A biosynthesis; CoA from (R)-pantothenate: step 3/5.</text>
</comment>
<dbReference type="UniPathway" id="UPA00241">
    <property type="reaction ID" value="UER00353"/>
</dbReference>
<dbReference type="GO" id="GO:0010181">
    <property type="term" value="F:FMN binding"/>
    <property type="evidence" value="ECO:0007669"/>
    <property type="project" value="UniProtKB-UniRule"/>
</dbReference>
<dbReference type="HAMAP" id="MF_02225">
    <property type="entry name" value="CoaBC"/>
    <property type="match status" value="1"/>
</dbReference>
<dbReference type="Gene3D" id="3.40.50.1950">
    <property type="entry name" value="Flavin prenyltransferase-like"/>
    <property type="match status" value="1"/>
</dbReference>
<dbReference type="NCBIfam" id="TIGR00521">
    <property type="entry name" value="coaBC_dfp"/>
    <property type="match status" value="1"/>
</dbReference>
<dbReference type="GO" id="GO:0004632">
    <property type="term" value="F:phosphopantothenate--cysteine ligase activity"/>
    <property type="evidence" value="ECO:0007669"/>
    <property type="project" value="UniProtKB-UniRule"/>
</dbReference>
<dbReference type="STRING" id="991905.SL003B_0040"/>
<keyword evidence="6" id="KW-0460">Magnesium</keyword>
<keyword evidence="1 6" id="KW-0436">Ligase</keyword>
<dbReference type="EC" id="6.3.2.5" evidence="6"/>
<keyword evidence="5 6" id="KW-0456">Lyase</keyword>
<proteinExistence type="inferred from homology"/>
<evidence type="ECO:0000256" key="2">
    <source>
        <dbReference type="ARBA" id="ARBA00022741"/>
    </source>
</evidence>
<evidence type="ECO:0000256" key="4">
    <source>
        <dbReference type="ARBA" id="ARBA00022840"/>
    </source>
</evidence>
<keyword evidence="2" id="KW-0547">Nucleotide-binding</keyword>
<feature type="binding site" evidence="6">
    <location>
        <begin position="307"/>
        <end position="310"/>
    </location>
    <ligand>
        <name>CTP</name>
        <dbReference type="ChEBI" id="CHEBI:37563"/>
    </ligand>
</feature>
<feature type="binding site" evidence="6">
    <location>
        <position position="289"/>
    </location>
    <ligand>
        <name>CTP</name>
        <dbReference type="ChEBI" id="CHEBI:37563"/>
    </ligand>
</feature>
<feature type="region of interest" description="Phosphopantothenate--cysteine ligase" evidence="6">
    <location>
        <begin position="192"/>
        <end position="402"/>
    </location>
</feature>
<feature type="binding site" evidence="6">
    <location>
        <position position="279"/>
    </location>
    <ligand>
        <name>CTP</name>
        <dbReference type="ChEBI" id="CHEBI:37563"/>
    </ligand>
</feature>
<comment type="function">
    <text evidence="6">Catalyzes two sequential steps in the biosynthesis of coenzyme A. In the first step cysteine is conjugated to 4'-phosphopantothenate to form 4-phosphopantothenoylcysteine. In the second step the latter compound is decarboxylated to form 4'-phosphopantotheine.</text>
</comment>
<dbReference type="Proteomes" id="UP000008130">
    <property type="component" value="Chromosome"/>
</dbReference>
<dbReference type="GO" id="GO:0071513">
    <property type="term" value="C:phosphopantothenoylcysteine decarboxylase complex"/>
    <property type="evidence" value="ECO:0007669"/>
    <property type="project" value="TreeGrafter"/>
</dbReference>
<comment type="similarity">
    <text evidence="6 7">In the C-terminal section; belongs to the PPC synthetase family.</text>
</comment>
<dbReference type="InterPro" id="IPR005252">
    <property type="entry name" value="CoaBC"/>
</dbReference>
<dbReference type="EC" id="4.1.1.36" evidence="6"/>
<comment type="cofactor">
    <cofactor evidence="6">
        <name>Mg(2+)</name>
        <dbReference type="ChEBI" id="CHEBI:18420"/>
    </cofactor>
</comment>
<feature type="binding site" evidence="6">
    <location>
        <position position="345"/>
    </location>
    <ligand>
        <name>CTP</name>
        <dbReference type="ChEBI" id="CHEBI:37563"/>
    </ligand>
</feature>
<evidence type="ECO:0000256" key="1">
    <source>
        <dbReference type="ARBA" id="ARBA00022598"/>
    </source>
</evidence>
<feature type="binding site" evidence="6">
    <location>
        <position position="327"/>
    </location>
    <ligand>
        <name>CTP</name>
        <dbReference type="ChEBI" id="CHEBI:37563"/>
    </ligand>
</feature>
<feature type="region of interest" description="Phosphopantothenoylcysteine decarboxylase" evidence="6">
    <location>
        <begin position="1"/>
        <end position="191"/>
    </location>
</feature>
<dbReference type="InterPro" id="IPR011764">
    <property type="entry name" value="Biotin_carboxylation_dom"/>
</dbReference>
<keyword evidence="6" id="KW-0479">Metal-binding</keyword>
<evidence type="ECO:0000256" key="5">
    <source>
        <dbReference type="ARBA" id="ARBA00023239"/>
    </source>
</evidence>
<dbReference type="RefSeq" id="WP_013650803.1">
    <property type="nucleotide sequence ID" value="NC_015259.1"/>
</dbReference>
<dbReference type="GO" id="GO:0004633">
    <property type="term" value="F:phosphopantothenoylcysteine decarboxylase activity"/>
    <property type="evidence" value="ECO:0007669"/>
    <property type="project" value="UniProtKB-UniRule"/>
</dbReference>
<evidence type="ECO:0000256" key="6">
    <source>
        <dbReference type="HAMAP-Rule" id="MF_02225"/>
    </source>
</evidence>
<dbReference type="Pfam" id="PF02441">
    <property type="entry name" value="Flavoprotein"/>
    <property type="match status" value="1"/>
</dbReference>
<dbReference type="Pfam" id="PF04127">
    <property type="entry name" value="DFP"/>
    <property type="match status" value="1"/>
</dbReference>
<evidence type="ECO:0000256" key="3">
    <source>
        <dbReference type="ARBA" id="ARBA00022793"/>
    </source>
</evidence>
<dbReference type="GO" id="GO:0046872">
    <property type="term" value="F:metal ion binding"/>
    <property type="evidence" value="ECO:0007669"/>
    <property type="project" value="UniProtKB-KW"/>
</dbReference>
<name>F2IYG6_POLGS</name>
<keyword evidence="6 7" id="KW-0285">Flavoprotein</keyword>
<gene>
    <name evidence="6" type="primary">coaBC</name>
    <name evidence="9" type="ordered locus">SL003B_0040</name>
</gene>
<dbReference type="GO" id="GO:0005524">
    <property type="term" value="F:ATP binding"/>
    <property type="evidence" value="ECO:0007669"/>
    <property type="project" value="UniProtKB-KW"/>
</dbReference>
<comment type="similarity">
    <text evidence="6 7">In the N-terminal section; belongs to the HFCD (homo-oligomeric flavin containing Cys decarboxylase) superfamily.</text>
</comment>
<dbReference type="AlphaFoldDB" id="F2IYG6"/>
<evidence type="ECO:0000313" key="9">
    <source>
        <dbReference type="EMBL" id="ADZ68479.1"/>
    </source>
</evidence>
<keyword evidence="3 6" id="KW-0210">Decarboxylase</keyword>
<comment type="catalytic activity">
    <reaction evidence="6 7">
        <text>N-[(R)-4-phosphopantothenoyl]-L-cysteine + H(+) = (R)-4'-phosphopantetheine + CO2</text>
        <dbReference type="Rhea" id="RHEA:16793"/>
        <dbReference type="ChEBI" id="CHEBI:15378"/>
        <dbReference type="ChEBI" id="CHEBI:16526"/>
        <dbReference type="ChEBI" id="CHEBI:59458"/>
        <dbReference type="ChEBI" id="CHEBI:61723"/>
        <dbReference type="EC" id="4.1.1.36"/>
    </reaction>
</comment>
<dbReference type="GO" id="GO:0015941">
    <property type="term" value="P:pantothenate catabolic process"/>
    <property type="evidence" value="ECO:0007669"/>
    <property type="project" value="InterPro"/>
</dbReference>
<evidence type="ECO:0000259" key="8">
    <source>
        <dbReference type="PROSITE" id="PS50979"/>
    </source>
</evidence>
<comment type="function">
    <text evidence="7">Catalyzes two steps in the biosynthesis of coenzyme A. In the first step cysteine is conjugated to 4'-phosphopantothenate to form 4-phosphopantothenoylcysteine, in the latter compound is decarboxylated to form 4'-phosphopantotheine.</text>
</comment>
<dbReference type="InterPro" id="IPR035929">
    <property type="entry name" value="CoaB-like_sf"/>
</dbReference>
<dbReference type="PATRIC" id="fig|991905.3.peg.43"/>
<dbReference type="OrthoDB" id="9802554at2"/>
<dbReference type="KEGG" id="pgv:SL003B_0040"/>
<accession>F2IYG6</accession>
<keyword evidence="4" id="KW-0067">ATP-binding</keyword>
<dbReference type="SUPFAM" id="SSF102645">
    <property type="entry name" value="CoaB-like"/>
    <property type="match status" value="1"/>
</dbReference>
<comment type="caution">
    <text evidence="6">Lacks conserved residue(s) required for the propagation of feature annotation.</text>
</comment>
<dbReference type="HOGENOM" id="CLU_033319_0_1_5"/>
<feature type="domain" description="Biotin carboxylation" evidence="8">
    <location>
        <begin position="4"/>
        <end position="402"/>
    </location>
</feature>
<comment type="pathway">
    <text evidence="6 7">Cofactor biosynthesis; coenzyme A biosynthesis; CoA from (R)-pantothenate: step 2/5.</text>
</comment>
<evidence type="ECO:0000313" key="10">
    <source>
        <dbReference type="Proteomes" id="UP000008130"/>
    </source>
</evidence>
<protein>
    <recommendedName>
        <fullName evidence="6">Coenzyme A biosynthesis bifunctional protein CoaBC</fullName>
    </recommendedName>
    <alternativeName>
        <fullName evidence="6">DNA/pantothenate metabolism flavoprotein</fullName>
    </alternativeName>
    <alternativeName>
        <fullName evidence="6">Phosphopantothenoylcysteine synthetase/decarboxylase</fullName>
        <shortName evidence="6">PPCS-PPCDC</shortName>
    </alternativeName>
    <domain>
        <recommendedName>
            <fullName evidence="6">Phosphopantothenoylcysteine decarboxylase</fullName>
            <shortName evidence="6">PPC decarboxylase</shortName>
            <shortName evidence="6">PPC-DC</shortName>
            <ecNumber evidence="6">4.1.1.36</ecNumber>
        </recommendedName>
        <alternativeName>
            <fullName evidence="6">CoaC</fullName>
        </alternativeName>
    </domain>
    <domain>
        <recommendedName>
            <fullName evidence="6">Phosphopantothenate--cysteine ligase</fullName>
            <ecNumber evidence="6">6.3.2.5</ecNumber>
        </recommendedName>
        <alternativeName>
            <fullName evidence="6">CoaB</fullName>
        </alternativeName>
        <alternativeName>
            <fullName evidence="6">Phosphopantothenoylcysteine synthetase</fullName>
            <shortName evidence="6">PPC synthetase</shortName>
            <shortName evidence="6">PPC-S</shortName>
        </alternativeName>
    </domain>
</protein>
<feature type="binding site" evidence="6">
    <location>
        <position position="341"/>
    </location>
    <ligand>
        <name>CTP</name>
        <dbReference type="ChEBI" id="CHEBI:37563"/>
    </ligand>
</feature>
<comment type="cofactor">
    <cofactor evidence="6">
        <name>FMN</name>
        <dbReference type="ChEBI" id="CHEBI:58210"/>
    </cofactor>
    <text evidence="6">Binds 1 FMN per subunit.</text>
</comment>
<dbReference type="EMBL" id="CP002568">
    <property type="protein sequence ID" value="ADZ68479.1"/>
    <property type="molecule type" value="Genomic_DNA"/>
</dbReference>
<dbReference type="Gene3D" id="3.40.50.10300">
    <property type="entry name" value="CoaB-like"/>
    <property type="match status" value="1"/>
</dbReference>
<dbReference type="InterPro" id="IPR036551">
    <property type="entry name" value="Flavin_trans-like"/>
</dbReference>
<dbReference type="SUPFAM" id="SSF52507">
    <property type="entry name" value="Homo-oligomeric flavin-containing Cys decarboxylases, HFCD"/>
    <property type="match status" value="1"/>
</dbReference>
<dbReference type="InterPro" id="IPR007085">
    <property type="entry name" value="DNA/pantothenate-metab_flavo_C"/>
</dbReference>
<reference evidence="9 10" key="1">
    <citation type="journal article" date="2011" name="J. Bacteriol.">
        <title>Complete genome sequence of Polymorphum gilvum SL003B-26A1T, a crude oil-degrading bacterium from oil-polluted saline soil.</title>
        <authorList>
            <person name="Li S.G."/>
            <person name="Tang Y.Q."/>
            <person name="Nie Y."/>
            <person name="Cai M."/>
            <person name="Wu X.L."/>
        </authorList>
    </citation>
    <scope>NUCLEOTIDE SEQUENCE [LARGE SCALE GENOMIC DNA]</scope>
    <source>
        <strain evidence="10">LMG 25793 / CGMCC 1.9160 / SL003B-26A1</strain>
    </source>
</reference>
<organism evidence="9 10">
    <name type="scientific">Polymorphum gilvum (strain LMG 25793 / CGMCC 1.9160 / SL003B-26A1)</name>
    <dbReference type="NCBI Taxonomy" id="991905"/>
    <lineage>
        <taxon>Bacteria</taxon>
        <taxon>Pseudomonadati</taxon>
        <taxon>Pseudomonadota</taxon>
        <taxon>Alphaproteobacteria</taxon>
        <taxon>Rhodobacterales</taxon>
        <taxon>Paracoccaceae</taxon>
        <taxon>Polymorphum</taxon>
    </lineage>
</organism>
<dbReference type="eggNOG" id="COG0452">
    <property type="taxonomic scope" value="Bacteria"/>
</dbReference>
<evidence type="ECO:0000256" key="7">
    <source>
        <dbReference type="RuleBase" id="RU364078"/>
    </source>
</evidence>
<comment type="catalytic activity">
    <reaction evidence="6 7">
        <text>(R)-4'-phosphopantothenate + L-cysteine + CTP = N-[(R)-4-phosphopantothenoyl]-L-cysteine + CMP + diphosphate + H(+)</text>
        <dbReference type="Rhea" id="RHEA:19397"/>
        <dbReference type="ChEBI" id="CHEBI:10986"/>
        <dbReference type="ChEBI" id="CHEBI:15378"/>
        <dbReference type="ChEBI" id="CHEBI:33019"/>
        <dbReference type="ChEBI" id="CHEBI:35235"/>
        <dbReference type="ChEBI" id="CHEBI:37563"/>
        <dbReference type="ChEBI" id="CHEBI:59458"/>
        <dbReference type="ChEBI" id="CHEBI:60377"/>
        <dbReference type="EC" id="6.3.2.5"/>
    </reaction>
</comment>
<dbReference type="InterPro" id="IPR003382">
    <property type="entry name" value="Flavoprotein"/>
</dbReference>